<dbReference type="PANTHER" id="PTHR43861">
    <property type="entry name" value="TRANS-ACONITATE 2-METHYLTRANSFERASE-RELATED"/>
    <property type="match status" value="1"/>
</dbReference>
<dbReference type="Gene3D" id="3.40.50.150">
    <property type="entry name" value="Vaccinia Virus protein VP39"/>
    <property type="match status" value="1"/>
</dbReference>
<evidence type="ECO:0000313" key="2">
    <source>
        <dbReference type="EMBL" id="MBM2353210.1"/>
    </source>
</evidence>
<protein>
    <submittedName>
        <fullName evidence="2">Class I SAM-dependent methyltransferase</fullName>
    </submittedName>
</protein>
<organism evidence="2 3">
    <name type="scientific">Pseudosulfitobacter pseudonitzschiae</name>
    <dbReference type="NCBI Taxonomy" id="1402135"/>
    <lineage>
        <taxon>Bacteria</taxon>
        <taxon>Pseudomonadati</taxon>
        <taxon>Pseudomonadota</taxon>
        <taxon>Alphaproteobacteria</taxon>
        <taxon>Rhodobacterales</taxon>
        <taxon>Roseobacteraceae</taxon>
        <taxon>Pseudosulfitobacter</taxon>
    </lineage>
</organism>
<feature type="domain" description="Methyltransferase type 12" evidence="1">
    <location>
        <begin position="131"/>
        <end position="223"/>
    </location>
</feature>
<dbReference type="InterPro" id="IPR029063">
    <property type="entry name" value="SAM-dependent_MTases_sf"/>
</dbReference>
<name>A0A9Q2NJ24_9RHOB</name>
<reference evidence="2" key="1">
    <citation type="submission" date="2021-01" db="EMBL/GenBank/DDBJ databases">
        <title>Diatom-associated Roseobacters Show Island Model of Population Structure.</title>
        <authorList>
            <person name="Qu L."/>
            <person name="Feng X."/>
            <person name="Chen Y."/>
            <person name="Li L."/>
            <person name="Wang X."/>
            <person name="Hu Z."/>
            <person name="Wang H."/>
            <person name="Luo H."/>
        </authorList>
    </citation>
    <scope>NUCLEOTIDE SEQUENCE</scope>
    <source>
        <strain evidence="2">SM26-45</strain>
    </source>
</reference>
<dbReference type="InterPro" id="IPR013217">
    <property type="entry name" value="Methyltransf_12"/>
</dbReference>
<dbReference type="Pfam" id="PF08242">
    <property type="entry name" value="Methyltransf_12"/>
    <property type="match status" value="1"/>
</dbReference>
<sequence>MTEINSFAELHRVLPQIETMKTDIEKRRAWRSHAISQDLRDQIATPFQNIDPASDTYKERMMEMFSMLRKKDYSFDDEGGSVGNVENYLANPIPYRFGDPALIGEFLMSYGHIIKVIGDHTRNLGRMPRVLELGCGQGALSHFLTRSHLDVTCLDISASMTEITRGATRQAHKAPQVVTASFEGFEPDGQYDVVLFYESFHHCLNNNAMVAKYRDALAHGGMLIFAAEPIVPTVSPFVPYPWGLRLDMVSLRAIVLKGWLELGFQRPYFLQMLKRHGLAVEELNVQGIHRCAIVVATRA</sequence>
<dbReference type="RefSeq" id="WP_231032461.1">
    <property type="nucleotide sequence ID" value="NZ_JAJNGX010000001.1"/>
</dbReference>
<dbReference type="AlphaFoldDB" id="A0A9Q2NJ24"/>
<evidence type="ECO:0000259" key="1">
    <source>
        <dbReference type="Pfam" id="PF08242"/>
    </source>
</evidence>
<accession>A0A9Q2NJ24</accession>
<comment type="caution">
    <text evidence="2">The sequence shown here is derived from an EMBL/GenBank/DDBJ whole genome shotgun (WGS) entry which is preliminary data.</text>
</comment>
<keyword evidence="2" id="KW-0808">Transferase</keyword>
<evidence type="ECO:0000313" key="3">
    <source>
        <dbReference type="Proteomes" id="UP000809337"/>
    </source>
</evidence>
<dbReference type="GO" id="GO:0032259">
    <property type="term" value="P:methylation"/>
    <property type="evidence" value="ECO:0007669"/>
    <property type="project" value="UniProtKB-KW"/>
</dbReference>
<dbReference type="CDD" id="cd02440">
    <property type="entry name" value="AdoMet_MTases"/>
    <property type="match status" value="1"/>
</dbReference>
<proteinExistence type="predicted"/>
<dbReference type="Proteomes" id="UP000809337">
    <property type="component" value="Unassembled WGS sequence"/>
</dbReference>
<dbReference type="EMBL" id="JAFBWN010000001">
    <property type="protein sequence ID" value="MBM2353210.1"/>
    <property type="molecule type" value="Genomic_DNA"/>
</dbReference>
<dbReference type="SUPFAM" id="SSF53335">
    <property type="entry name" value="S-adenosyl-L-methionine-dependent methyltransferases"/>
    <property type="match status" value="1"/>
</dbReference>
<dbReference type="GO" id="GO:0008168">
    <property type="term" value="F:methyltransferase activity"/>
    <property type="evidence" value="ECO:0007669"/>
    <property type="project" value="UniProtKB-KW"/>
</dbReference>
<keyword evidence="2" id="KW-0489">Methyltransferase</keyword>
<gene>
    <name evidence="2" type="ORF">JQX14_01585</name>
</gene>